<evidence type="ECO:0000256" key="1">
    <source>
        <dbReference type="SAM" id="SignalP"/>
    </source>
</evidence>
<protein>
    <submittedName>
        <fullName evidence="2">Uncharacterized protein</fullName>
    </submittedName>
</protein>
<organism evidence="2 3">
    <name type="scientific">Serratia plymuthica</name>
    <dbReference type="NCBI Taxonomy" id="82996"/>
    <lineage>
        <taxon>Bacteria</taxon>
        <taxon>Pseudomonadati</taxon>
        <taxon>Pseudomonadota</taxon>
        <taxon>Gammaproteobacteria</taxon>
        <taxon>Enterobacterales</taxon>
        <taxon>Yersiniaceae</taxon>
        <taxon>Serratia</taxon>
    </lineage>
</organism>
<dbReference type="OrthoDB" id="6637376at2"/>
<proteinExistence type="predicted"/>
<dbReference type="RefSeq" id="WP_004944617.1">
    <property type="nucleotide sequence ID" value="NZ_JBJVNY010000001.1"/>
</dbReference>
<evidence type="ECO:0000313" key="2">
    <source>
        <dbReference type="EMBL" id="PYD40063.1"/>
    </source>
</evidence>
<feature type="signal peptide" evidence="1">
    <location>
        <begin position="1"/>
        <end position="27"/>
    </location>
</feature>
<dbReference type="EMBL" id="PESE01000001">
    <property type="protein sequence ID" value="PYD40063.1"/>
    <property type="molecule type" value="Genomic_DNA"/>
</dbReference>
<name>A0A318PDH9_SERPL</name>
<dbReference type="Proteomes" id="UP000248196">
    <property type="component" value="Unassembled WGS sequence"/>
</dbReference>
<feature type="chain" id="PRO_5041083467" evidence="1">
    <location>
        <begin position="28"/>
        <end position="277"/>
    </location>
</feature>
<comment type="caution">
    <text evidence="2">The sequence shown here is derived from an EMBL/GenBank/DDBJ whole genome shotgun (WGS) entry which is preliminary data.</text>
</comment>
<keyword evidence="1" id="KW-0732">Signal</keyword>
<accession>A0A318PDH9</accession>
<gene>
    <name evidence="2" type="ORF">CT690_01905</name>
</gene>
<evidence type="ECO:0000313" key="3">
    <source>
        <dbReference type="Proteomes" id="UP000248196"/>
    </source>
</evidence>
<dbReference type="AlphaFoldDB" id="A0A318PDH9"/>
<reference evidence="2 3" key="1">
    <citation type="submission" date="2017-11" db="EMBL/GenBank/DDBJ databases">
        <title>Genome sequence of the oocydin A producing rhizobacterium Serratia plymuthica 4Rx5.</title>
        <authorList>
            <person name="Matilla M.A."/>
            <person name="Udaondo Z."/>
            <person name="Salmond G.P.C."/>
        </authorList>
    </citation>
    <scope>NUCLEOTIDE SEQUENCE [LARGE SCALE GENOMIC DNA]</scope>
    <source>
        <strain evidence="2 3">4Rx5</strain>
    </source>
</reference>
<sequence>MSLHLFKRKFAAVAAFSLPLMAFNTYADTPLSKPMGFSQVLTFMGSGVINITKSEPFPGVTGCLGTLCTSDYFYTHIMGFNEQQVAQKREDAVAYFNQEFGIDVKTLVAQKRIELKPYTGNPDGEYRLYSVAGMNLPAAGWIVRDGGFYITVLDKGGIPLGGRHSGETATPKNQMYYGNYNILATSPPHQLKEIVISYESNEMAVISPDGLRTTFNTRTHNERWGEGQSYVSYEFKLNGDKTVLTNGREVMTFAKYPATRDFPDYPSFAMKGDAYPH</sequence>